<sequence>MVFEKKFPRSKVWSGPGSNLRNSEQLKVLPHYSSIKSNSQVALNAYVNRSLGAFACKNFALAI</sequence>
<dbReference type="Proteomes" id="UP000824120">
    <property type="component" value="Chromosome 3"/>
</dbReference>
<evidence type="ECO:0000313" key="1">
    <source>
        <dbReference type="EMBL" id="KAG5619480.1"/>
    </source>
</evidence>
<dbReference type="EMBL" id="JACXVP010000003">
    <property type="protein sequence ID" value="KAG5619480.1"/>
    <property type="molecule type" value="Genomic_DNA"/>
</dbReference>
<reference evidence="1 2" key="1">
    <citation type="submission" date="2020-09" db="EMBL/GenBank/DDBJ databases">
        <title>De no assembly of potato wild relative species, Solanum commersonii.</title>
        <authorList>
            <person name="Cho K."/>
        </authorList>
    </citation>
    <scope>NUCLEOTIDE SEQUENCE [LARGE SCALE GENOMIC DNA]</scope>
    <source>
        <strain evidence="1">LZ3.2</strain>
        <tissue evidence="1">Leaf</tissue>
    </source>
</reference>
<dbReference type="AlphaFoldDB" id="A0A9J6A527"/>
<keyword evidence="2" id="KW-1185">Reference proteome</keyword>
<protein>
    <submittedName>
        <fullName evidence="1">Uncharacterized protein</fullName>
    </submittedName>
</protein>
<organism evidence="1 2">
    <name type="scientific">Solanum commersonii</name>
    <name type="common">Commerson's wild potato</name>
    <name type="synonym">Commerson's nightshade</name>
    <dbReference type="NCBI Taxonomy" id="4109"/>
    <lineage>
        <taxon>Eukaryota</taxon>
        <taxon>Viridiplantae</taxon>
        <taxon>Streptophyta</taxon>
        <taxon>Embryophyta</taxon>
        <taxon>Tracheophyta</taxon>
        <taxon>Spermatophyta</taxon>
        <taxon>Magnoliopsida</taxon>
        <taxon>eudicotyledons</taxon>
        <taxon>Gunneridae</taxon>
        <taxon>Pentapetalae</taxon>
        <taxon>asterids</taxon>
        <taxon>lamiids</taxon>
        <taxon>Solanales</taxon>
        <taxon>Solanaceae</taxon>
        <taxon>Solanoideae</taxon>
        <taxon>Solaneae</taxon>
        <taxon>Solanum</taxon>
    </lineage>
</organism>
<name>A0A9J6A527_SOLCO</name>
<comment type="caution">
    <text evidence="1">The sequence shown here is derived from an EMBL/GenBank/DDBJ whole genome shotgun (WGS) entry which is preliminary data.</text>
</comment>
<proteinExistence type="predicted"/>
<accession>A0A9J6A527</accession>
<evidence type="ECO:0000313" key="2">
    <source>
        <dbReference type="Proteomes" id="UP000824120"/>
    </source>
</evidence>
<gene>
    <name evidence="1" type="ORF">H5410_019304</name>
</gene>